<proteinExistence type="predicted"/>
<dbReference type="Gene3D" id="3.90.1200.10">
    <property type="match status" value="1"/>
</dbReference>
<evidence type="ECO:0000313" key="2">
    <source>
        <dbReference type="EMBL" id="CAK7266953.1"/>
    </source>
</evidence>
<dbReference type="InterPro" id="IPR011009">
    <property type="entry name" value="Kinase-like_dom_sf"/>
</dbReference>
<comment type="caution">
    <text evidence="2">The sequence shown here is derived from an EMBL/GenBank/DDBJ whole genome shotgun (WGS) entry which is preliminary data.</text>
</comment>
<gene>
    <name evidence="2" type="ORF">SEPCBS57363_002354</name>
</gene>
<dbReference type="CDD" id="cd05120">
    <property type="entry name" value="APH_ChoK_like"/>
    <property type="match status" value="1"/>
</dbReference>
<dbReference type="EMBL" id="CAWUOM010000030">
    <property type="protein sequence ID" value="CAK7266953.1"/>
    <property type="molecule type" value="Genomic_DNA"/>
</dbReference>
<dbReference type="Proteomes" id="UP001642501">
    <property type="component" value="Unassembled WGS sequence"/>
</dbReference>
<evidence type="ECO:0000259" key="1">
    <source>
        <dbReference type="Pfam" id="PF01636"/>
    </source>
</evidence>
<organism evidence="2 3">
    <name type="scientific">Sporothrix epigloea</name>
    <dbReference type="NCBI Taxonomy" id="1892477"/>
    <lineage>
        <taxon>Eukaryota</taxon>
        <taxon>Fungi</taxon>
        <taxon>Dikarya</taxon>
        <taxon>Ascomycota</taxon>
        <taxon>Pezizomycotina</taxon>
        <taxon>Sordariomycetes</taxon>
        <taxon>Sordariomycetidae</taxon>
        <taxon>Ophiostomatales</taxon>
        <taxon>Ophiostomataceae</taxon>
        <taxon>Sporothrix</taxon>
    </lineage>
</organism>
<dbReference type="SUPFAM" id="SSF56112">
    <property type="entry name" value="Protein kinase-like (PK-like)"/>
    <property type="match status" value="1"/>
</dbReference>
<protein>
    <recommendedName>
        <fullName evidence="1">Aminoglycoside phosphotransferase domain-containing protein</fullName>
    </recommendedName>
</protein>
<keyword evidence="3" id="KW-1185">Reference proteome</keyword>
<evidence type="ECO:0000313" key="3">
    <source>
        <dbReference type="Proteomes" id="UP001642501"/>
    </source>
</evidence>
<dbReference type="Pfam" id="PF01636">
    <property type="entry name" value="APH"/>
    <property type="match status" value="1"/>
</dbReference>
<accession>A0ABP0DH38</accession>
<dbReference type="PANTHER" id="PTHR21310:SF48">
    <property type="entry name" value="AMINOGLYCOSIDE PHOSPHOTRANSFERASE DOMAIN-CONTAINING PROTEIN"/>
    <property type="match status" value="1"/>
</dbReference>
<dbReference type="InterPro" id="IPR051678">
    <property type="entry name" value="AGP_Transferase"/>
</dbReference>
<dbReference type="InterPro" id="IPR002575">
    <property type="entry name" value="Aminoglycoside_PTrfase"/>
</dbReference>
<sequence>MPVSPITLPYFRPGDLPAPLPTLAEIQENFDPELSPRRNALGSIGGFSLIRDTYAVKFGFDVSENEGYALLFAEQNLSVPTPRLYAMYREPLTDHLYLVMDLIPGVSLESVWSTLSTESKSSLTTQLREMFTSMRMLSPPRAFIGGIAGGRIPSPVFSTFKPDPDINGPFKTTEEVGRAMARASREVWLSFGQQNWESEFFSRHLPTALKDHAVKLTHGDFHMRNIMVDKVQKGTNGSAQTEEGSTWKVTGIIDWEAAGWYPAYWEYASAMARAQSEHDWPERLDTILEPYPLECSIFVALLKNMQLIF</sequence>
<dbReference type="PANTHER" id="PTHR21310">
    <property type="entry name" value="AMINOGLYCOSIDE PHOSPHOTRANSFERASE-RELATED-RELATED"/>
    <property type="match status" value="1"/>
</dbReference>
<name>A0ABP0DH38_9PEZI</name>
<feature type="domain" description="Aminoglycoside phosphotransferase" evidence="1">
    <location>
        <begin position="71"/>
        <end position="279"/>
    </location>
</feature>
<reference evidence="2 3" key="1">
    <citation type="submission" date="2024-01" db="EMBL/GenBank/DDBJ databases">
        <authorList>
            <person name="Allen C."/>
            <person name="Tagirdzhanova G."/>
        </authorList>
    </citation>
    <scope>NUCLEOTIDE SEQUENCE [LARGE SCALE GENOMIC DNA]</scope>
    <source>
        <strain evidence="2 3">CBS 573.63</strain>
    </source>
</reference>